<dbReference type="STRING" id="156994.SAMN04488028_10255"/>
<reference evidence="2" key="1">
    <citation type="submission" date="2016-11" db="EMBL/GenBank/DDBJ databases">
        <authorList>
            <person name="Varghese N."/>
            <person name="Submissions S."/>
        </authorList>
    </citation>
    <scope>NUCLEOTIDE SEQUENCE [LARGE SCALE GENOMIC DNA]</scope>
    <source>
        <strain evidence="2">DSM 26134</strain>
    </source>
</reference>
<dbReference type="Pfam" id="PF19458">
    <property type="entry name" value="DUF5995"/>
    <property type="match status" value="1"/>
</dbReference>
<protein>
    <submittedName>
        <fullName evidence="1">Uncharacterized protein</fullName>
    </submittedName>
</protein>
<sequence>MQTIENVVERLDRITEDSMLDFDPMGYFSAAYYAASTKIMVGVRHNVFEQSHVVEDIYLTMSDRFFDERSTFMKDTKTTGAWQSSFGYLDSMFSMVLQQVMTGIHVHVSLDLAVAVAQVGGERIDRLKGDFDKVFDMFKITAERVEEDMTDRWPTTKFVLKIFGVLDSYFVHYNFEKAREETWAFAKELAQATPADKESLIKQRNEVVAQKTKLVKYPGVIMTVVFAVMRMFELGNVAKKTQRLMSLWK</sequence>
<accession>A0A1M6N1L1</accession>
<gene>
    <name evidence="1" type="ORF">SAMN04488028_10255</name>
</gene>
<keyword evidence="2" id="KW-1185">Reference proteome</keyword>
<organism evidence="1 2">
    <name type="scientific">Reichenbachiella agariperforans</name>
    <dbReference type="NCBI Taxonomy" id="156994"/>
    <lineage>
        <taxon>Bacteria</taxon>
        <taxon>Pseudomonadati</taxon>
        <taxon>Bacteroidota</taxon>
        <taxon>Cytophagia</taxon>
        <taxon>Cytophagales</taxon>
        <taxon>Reichenbachiellaceae</taxon>
        <taxon>Reichenbachiella</taxon>
    </lineage>
</organism>
<dbReference type="RefSeq" id="WP_073120758.1">
    <property type="nucleotide sequence ID" value="NZ_FRAA01000002.1"/>
</dbReference>
<proteinExistence type="predicted"/>
<name>A0A1M6N1L1_REIAG</name>
<dbReference type="InterPro" id="IPR046037">
    <property type="entry name" value="DUF5995"/>
</dbReference>
<dbReference type="EMBL" id="FRAA01000002">
    <property type="protein sequence ID" value="SHJ89542.1"/>
    <property type="molecule type" value="Genomic_DNA"/>
</dbReference>
<dbReference type="Proteomes" id="UP000184474">
    <property type="component" value="Unassembled WGS sequence"/>
</dbReference>
<dbReference type="AlphaFoldDB" id="A0A1M6N1L1"/>
<evidence type="ECO:0000313" key="2">
    <source>
        <dbReference type="Proteomes" id="UP000184474"/>
    </source>
</evidence>
<evidence type="ECO:0000313" key="1">
    <source>
        <dbReference type="EMBL" id="SHJ89542.1"/>
    </source>
</evidence>